<sequence>MSLSYLLSWIYWIRPTTSLDATQTQGMMPVTVVVKDPEDDSSDEGEQYFWDPQTEPAFAEPEPRLLLPGSWSPPSRRISLRSPPAPPLGPRIASAPHRRISTRLSPSTVRATHSESATGQPATRSENRLSIILGHQSPIPERIREIFSGQEVSISHSIHFDWPADTNAIALRLIALNFGRVVMLREQEGIKGVALVGDLLRERLVKDVLSVRGATSNASSLGLDALHQLPYFDRFMQLSSTRQEEQAPQGLDAIICAIESSTSLIFVTLSYGSRTVSCLKVPTSRGDVYAIMHFGSIDSQIEGPRFIFTNAIATATQRLRTLLSITETPSSTSSSKLIGHIFTPRTAEEDVEDVNDLLFELSVTTFNLKKSLADATSRHGDLYAEKTKLEAQLAEMNKGHEANVSSYVTKLGGLTDENRRLAAEVESCNQARKVTVAALSERIDFLETENQRLRGEIETLRSLLGGAHVDAPTATANPAESFRPARVKMAPSKAGDRGGERDVAAENARLRAELKANMGKLNSLSAENSNLQTKAKIRSQKIRELTSTNQRLQQEVHKITALAQAATERKRMEDNKRSTIITMATATQDNTSGGHDGGHDTDGEQWVDTAPSASTSTLVVPHQLASEYHAPPVVVQAESETKHRINLGAVMRRRGNK</sequence>
<proteinExistence type="predicted"/>
<accession>A0ACD3ANP1</accession>
<evidence type="ECO:0000313" key="1">
    <source>
        <dbReference type="EMBL" id="TFK67112.1"/>
    </source>
</evidence>
<dbReference type="EMBL" id="ML208385">
    <property type="protein sequence ID" value="TFK67112.1"/>
    <property type="molecule type" value="Genomic_DNA"/>
</dbReference>
<dbReference type="Proteomes" id="UP000308600">
    <property type="component" value="Unassembled WGS sequence"/>
</dbReference>
<evidence type="ECO:0000313" key="2">
    <source>
        <dbReference type="Proteomes" id="UP000308600"/>
    </source>
</evidence>
<reference evidence="1 2" key="1">
    <citation type="journal article" date="2019" name="Nat. Ecol. Evol.">
        <title>Megaphylogeny resolves global patterns of mushroom evolution.</title>
        <authorList>
            <person name="Varga T."/>
            <person name="Krizsan K."/>
            <person name="Foldi C."/>
            <person name="Dima B."/>
            <person name="Sanchez-Garcia M."/>
            <person name="Sanchez-Ramirez S."/>
            <person name="Szollosi G.J."/>
            <person name="Szarkandi J.G."/>
            <person name="Papp V."/>
            <person name="Albert L."/>
            <person name="Andreopoulos W."/>
            <person name="Angelini C."/>
            <person name="Antonin V."/>
            <person name="Barry K.W."/>
            <person name="Bougher N.L."/>
            <person name="Buchanan P."/>
            <person name="Buyck B."/>
            <person name="Bense V."/>
            <person name="Catcheside P."/>
            <person name="Chovatia M."/>
            <person name="Cooper J."/>
            <person name="Damon W."/>
            <person name="Desjardin D."/>
            <person name="Finy P."/>
            <person name="Geml J."/>
            <person name="Haridas S."/>
            <person name="Hughes K."/>
            <person name="Justo A."/>
            <person name="Karasinski D."/>
            <person name="Kautmanova I."/>
            <person name="Kiss B."/>
            <person name="Kocsube S."/>
            <person name="Kotiranta H."/>
            <person name="LaButti K.M."/>
            <person name="Lechner B.E."/>
            <person name="Liimatainen K."/>
            <person name="Lipzen A."/>
            <person name="Lukacs Z."/>
            <person name="Mihaltcheva S."/>
            <person name="Morgado L.N."/>
            <person name="Niskanen T."/>
            <person name="Noordeloos M.E."/>
            <person name="Ohm R.A."/>
            <person name="Ortiz-Santana B."/>
            <person name="Ovrebo C."/>
            <person name="Racz N."/>
            <person name="Riley R."/>
            <person name="Savchenko A."/>
            <person name="Shiryaev A."/>
            <person name="Soop K."/>
            <person name="Spirin V."/>
            <person name="Szebenyi C."/>
            <person name="Tomsovsky M."/>
            <person name="Tulloss R.E."/>
            <person name="Uehling J."/>
            <person name="Grigoriev I.V."/>
            <person name="Vagvolgyi C."/>
            <person name="Papp T."/>
            <person name="Martin F.M."/>
            <person name="Miettinen O."/>
            <person name="Hibbett D.S."/>
            <person name="Nagy L.G."/>
        </authorList>
    </citation>
    <scope>NUCLEOTIDE SEQUENCE [LARGE SCALE GENOMIC DNA]</scope>
    <source>
        <strain evidence="1 2">NL-1719</strain>
    </source>
</reference>
<gene>
    <name evidence="1" type="ORF">BDN72DRAFT_899268</name>
</gene>
<keyword evidence="2" id="KW-1185">Reference proteome</keyword>
<organism evidence="1 2">
    <name type="scientific">Pluteus cervinus</name>
    <dbReference type="NCBI Taxonomy" id="181527"/>
    <lineage>
        <taxon>Eukaryota</taxon>
        <taxon>Fungi</taxon>
        <taxon>Dikarya</taxon>
        <taxon>Basidiomycota</taxon>
        <taxon>Agaricomycotina</taxon>
        <taxon>Agaricomycetes</taxon>
        <taxon>Agaricomycetidae</taxon>
        <taxon>Agaricales</taxon>
        <taxon>Pluteineae</taxon>
        <taxon>Pluteaceae</taxon>
        <taxon>Pluteus</taxon>
    </lineage>
</organism>
<protein>
    <submittedName>
        <fullName evidence="1">Uncharacterized protein</fullName>
    </submittedName>
</protein>
<name>A0ACD3ANP1_9AGAR</name>